<sequence length="606" mass="68442">MTFIIYHGAFAVFPDLQPQAGIVSFNTPPVFGIQNRDPESRPVKSIRGLINSLIGDKVWLNTKGASSNGKKSFSMELTERRNSALEAASQSLFDESSTRSEDASVLLVLLSFFSPCEKIPLELFTRGSTPRKRWTIEGEVELVDATKVGLASWLIDILADGQRLTRAFRELCQLAAVLKHPDETYHLNEDMSARVHRSLAPDALPFWRQQALIVAYRAIPWKYIEFPEPVVKSFLPHLHHVAEAFHDCFDELPTATRTDFMLTLIEAFRFPDMAWKYFAIGQAELAAGRLKDTHLRLCIGQTKAVLGRLSGNMDEATESLQDFITNDPAAAVNKRISCEVGVAIIQRSLNSIQVADLSTAQKLLEDWNPLGDEPSPLEEILSFRKHSLLGRVKRLQGNFDESLKLLETAHEVSQKPSQLVFDEDLRDLTCDLADALRELDEPMTGEGYLRTEIMRRTERPDPLTGKSLLELALSEALFAQERYEEAEKICVDIESRVSLLKYERLRVYVILAKLSHIRSDFEVALSRWSEAMQALQEFSLVDGQVQTIISASMADVLDAQGHNWLTRESPRRASLNELAKPEGVPHWIAGFRQWADYLQSRGRHDL</sequence>
<dbReference type="SUPFAM" id="SSF48452">
    <property type="entry name" value="TPR-like"/>
    <property type="match status" value="1"/>
</dbReference>
<dbReference type="EMBL" id="VMNF01000006">
    <property type="protein sequence ID" value="TXC06787.1"/>
    <property type="molecule type" value="Genomic_DNA"/>
</dbReference>
<protein>
    <submittedName>
        <fullName evidence="1">Uncharacterized protein</fullName>
    </submittedName>
</protein>
<organism evidence="1 2">
    <name type="scientific">Fusarium oxysporum f. sp. cubense</name>
    <dbReference type="NCBI Taxonomy" id="61366"/>
    <lineage>
        <taxon>Eukaryota</taxon>
        <taxon>Fungi</taxon>
        <taxon>Dikarya</taxon>
        <taxon>Ascomycota</taxon>
        <taxon>Pezizomycotina</taxon>
        <taxon>Sordariomycetes</taxon>
        <taxon>Hypocreomycetidae</taxon>
        <taxon>Hypocreales</taxon>
        <taxon>Nectriaceae</taxon>
        <taxon>Fusarium</taxon>
        <taxon>Fusarium oxysporum species complex</taxon>
    </lineage>
</organism>
<accession>A0A5C6T7T5</accession>
<dbReference type="Proteomes" id="UP000321331">
    <property type="component" value="Unassembled WGS sequence"/>
</dbReference>
<proteinExistence type="predicted"/>
<reference evidence="1 2" key="1">
    <citation type="submission" date="2019-07" db="EMBL/GenBank/DDBJ databases">
        <title>The First High-Quality Draft Genome Sequence of the Causal Agent of the Current Panama Disease Epidemic.</title>
        <authorList>
            <person name="Warmington R.J."/>
            <person name="Kay W."/>
            <person name="Jeffries A."/>
            <person name="Bebber D."/>
            <person name="Moore K."/>
            <person name="Studholme D.J."/>
        </authorList>
    </citation>
    <scope>NUCLEOTIDE SEQUENCE [LARGE SCALE GENOMIC DNA]</scope>
    <source>
        <strain evidence="1 2">TR4</strain>
    </source>
</reference>
<dbReference type="Gene3D" id="1.25.40.10">
    <property type="entry name" value="Tetratricopeptide repeat domain"/>
    <property type="match status" value="1"/>
</dbReference>
<gene>
    <name evidence="1" type="ORF">FocTR4_00010621</name>
</gene>
<evidence type="ECO:0000313" key="1">
    <source>
        <dbReference type="EMBL" id="TXC06787.1"/>
    </source>
</evidence>
<evidence type="ECO:0000313" key="2">
    <source>
        <dbReference type="Proteomes" id="UP000321331"/>
    </source>
</evidence>
<dbReference type="AlphaFoldDB" id="A0A5C6T7T5"/>
<dbReference type="InterPro" id="IPR011990">
    <property type="entry name" value="TPR-like_helical_dom_sf"/>
</dbReference>
<comment type="caution">
    <text evidence="1">The sequence shown here is derived from an EMBL/GenBank/DDBJ whole genome shotgun (WGS) entry which is preliminary data.</text>
</comment>
<name>A0A5C6T7T5_FUSOC</name>